<evidence type="ECO:0000313" key="5">
    <source>
        <dbReference type="EMBL" id="KAK9711722.1"/>
    </source>
</evidence>
<reference evidence="5 6" key="1">
    <citation type="submission" date="2023-04" db="EMBL/GenBank/DDBJ databases">
        <title>Genome of Basidiobolus ranarum AG-B5.</title>
        <authorList>
            <person name="Stajich J.E."/>
            <person name="Carter-House D."/>
            <person name="Gryganskyi A."/>
        </authorList>
    </citation>
    <scope>NUCLEOTIDE SEQUENCE [LARGE SCALE GENOMIC DNA]</scope>
    <source>
        <strain evidence="5 6">AG-B5</strain>
    </source>
</reference>
<feature type="domain" description="WW" evidence="2">
    <location>
        <begin position="68"/>
        <end position="101"/>
    </location>
</feature>
<dbReference type="EMBL" id="JASJQH010007260">
    <property type="protein sequence ID" value="KAK9711722.1"/>
    <property type="molecule type" value="Genomic_DNA"/>
</dbReference>
<dbReference type="InterPro" id="IPR036020">
    <property type="entry name" value="WW_dom_sf"/>
</dbReference>
<dbReference type="SMART" id="SM00324">
    <property type="entry name" value="RhoGAP"/>
    <property type="match status" value="1"/>
</dbReference>
<dbReference type="InterPro" id="IPR000857">
    <property type="entry name" value="MyTH4_dom"/>
</dbReference>
<feature type="region of interest" description="Disordered" evidence="1">
    <location>
        <begin position="231"/>
        <end position="273"/>
    </location>
</feature>
<dbReference type="Pfam" id="PF00784">
    <property type="entry name" value="MyTH4"/>
    <property type="match status" value="1"/>
</dbReference>
<dbReference type="SMART" id="SM00139">
    <property type="entry name" value="MyTH4"/>
    <property type="match status" value="1"/>
</dbReference>
<keyword evidence="6" id="KW-1185">Reference proteome</keyword>
<dbReference type="PROSITE" id="PS50020">
    <property type="entry name" value="WW_DOMAIN_2"/>
    <property type="match status" value="1"/>
</dbReference>
<dbReference type="Pfam" id="PF00620">
    <property type="entry name" value="RhoGAP"/>
    <property type="match status" value="1"/>
</dbReference>
<dbReference type="PANTHER" id="PTHR45876:SF8">
    <property type="entry name" value="FI04035P"/>
    <property type="match status" value="1"/>
</dbReference>
<feature type="compositionally biased region" description="Polar residues" evidence="1">
    <location>
        <begin position="195"/>
        <end position="204"/>
    </location>
</feature>
<dbReference type="Gene3D" id="1.25.40.530">
    <property type="entry name" value="MyTH4 domain"/>
    <property type="match status" value="1"/>
</dbReference>
<proteinExistence type="predicted"/>
<evidence type="ECO:0000259" key="4">
    <source>
        <dbReference type="PROSITE" id="PS51016"/>
    </source>
</evidence>
<dbReference type="SUPFAM" id="SSF51045">
    <property type="entry name" value="WW domain"/>
    <property type="match status" value="1"/>
</dbReference>
<dbReference type="SUPFAM" id="SSF48350">
    <property type="entry name" value="GTPase activation domain, GAP"/>
    <property type="match status" value="1"/>
</dbReference>
<feature type="domain" description="MyTH4" evidence="4">
    <location>
        <begin position="321"/>
        <end position="473"/>
    </location>
</feature>
<dbReference type="Proteomes" id="UP001479436">
    <property type="component" value="Unassembled WGS sequence"/>
</dbReference>
<dbReference type="PROSITE" id="PS51016">
    <property type="entry name" value="MYTH4"/>
    <property type="match status" value="1"/>
</dbReference>
<feature type="domain" description="Rho-GAP" evidence="3">
    <location>
        <begin position="484"/>
        <end position="673"/>
    </location>
</feature>
<name>A0ABR2VZT5_9FUNG</name>
<comment type="caution">
    <text evidence="5">The sequence shown here is derived from an EMBL/GenBank/DDBJ whole genome shotgun (WGS) entry which is preliminary data.</text>
</comment>
<dbReference type="PROSITE" id="PS50238">
    <property type="entry name" value="RHOGAP"/>
    <property type="match status" value="1"/>
</dbReference>
<evidence type="ECO:0000313" key="6">
    <source>
        <dbReference type="Proteomes" id="UP001479436"/>
    </source>
</evidence>
<dbReference type="InterPro" id="IPR008936">
    <property type="entry name" value="Rho_GTPase_activation_prot"/>
</dbReference>
<feature type="region of interest" description="Disordered" evidence="1">
    <location>
        <begin position="179"/>
        <end position="211"/>
    </location>
</feature>
<dbReference type="Gene3D" id="2.20.70.10">
    <property type="match status" value="1"/>
</dbReference>
<organism evidence="5 6">
    <name type="scientific">Basidiobolus ranarum</name>
    <dbReference type="NCBI Taxonomy" id="34480"/>
    <lineage>
        <taxon>Eukaryota</taxon>
        <taxon>Fungi</taxon>
        <taxon>Fungi incertae sedis</taxon>
        <taxon>Zoopagomycota</taxon>
        <taxon>Entomophthoromycotina</taxon>
        <taxon>Basidiobolomycetes</taxon>
        <taxon>Basidiobolales</taxon>
        <taxon>Basidiobolaceae</taxon>
        <taxon>Basidiobolus</taxon>
    </lineage>
</organism>
<feature type="region of interest" description="Disordered" evidence="1">
    <location>
        <begin position="134"/>
        <end position="166"/>
    </location>
</feature>
<feature type="compositionally biased region" description="Polar residues" evidence="1">
    <location>
        <begin position="237"/>
        <end position="254"/>
    </location>
</feature>
<dbReference type="Gene3D" id="1.10.555.10">
    <property type="entry name" value="Rho GTPase activation protein"/>
    <property type="match status" value="1"/>
</dbReference>
<sequence>MNRLFESSCGNFLTSKNGRGLSSDISRFSPGEWVEIKDPQSTEIYYANPLTGECANKIPLNAKIHPSDPNGEWWELYDEQNDLNYYYNTLTSQTEWIRPDTGLIVPLATIQNTAMGRRVSMVLANRGSLILATNGIKPPESEGEKKPGSSAFLLGNNNNQNNSNIDELTEATPPLLRASQSAAPESSNLKRQDSRWSVSAGITETSDKDIQSFSETSSKILECPMIPLESREEIPQGPSSSAISNFTPQINNNDAPLPPAGKERASASSVKNDNYIPPTLPPQLLEEMNQFQIDGFSPKYFAVHKKGIFRRKVSMEKLLQWSKDSLKQPLLILSKPVQKDALKCFKIIQKIMGDRAYILGSSLNKDTQWLLDRGIVEGELRDEIYVQLCKQLTHNPSSQSLFNGWQLMCVLAVTFPPSRNFEKYMQNFVKAHFDIQQSKINILSKHAHNKLLRISKSGPRGKVLTNEEIEQAKESAFHPTVFGESLEYVMQMQAQTHPSLPLPRILLFLAESVLKLDGQKSEGIFRLSGDPEAVTSLRLKIEKNQYDIQGITDPNVPSSLLKFWLRDLAEPLIPAKYYDMCIQSAENPQESVEIIEKLPDINRIVVHFTLYFLQLFTTKEAMLHTKMTVANLAMVFAPNFLRCPSENLNEIFEKTRHEQAFVKTLLAHMKPISSITLKSIF</sequence>
<dbReference type="PANTHER" id="PTHR45876">
    <property type="entry name" value="FI04035P"/>
    <property type="match status" value="1"/>
</dbReference>
<evidence type="ECO:0008006" key="7">
    <source>
        <dbReference type="Google" id="ProtNLM"/>
    </source>
</evidence>
<evidence type="ECO:0000259" key="3">
    <source>
        <dbReference type="PROSITE" id="PS50238"/>
    </source>
</evidence>
<accession>A0ABR2VZT5</accession>
<dbReference type="InterPro" id="IPR038185">
    <property type="entry name" value="MyTH4_dom_sf"/>
</dbReference>
<protein>
    <recommendedName>
        <fullName evidence="7">Rho GTPase-activating protein 39</fullName>
    </recommendedName>
</protein>
<evidence type="ECO:0000259" key="2">
    <source>
        <dbReference type="PROSITE" id="PS50020"/>
    </source>
</evidence>
<dbReference type="InterPro" id="IPR001202">
    <property type="entry name" value="WW_dom"/>
</dbReference>
<evidence type="ECO:0000256" key="1">
    <source>
        <dbReference type="SAM" id="MobiDB-lite"/>
    </source>
</evidence>
<dbReference type="InterPro" id="IPR000198">
    <property type="entry name" value="RhoGAP_dom"/>
</dbReference>
<gene>
    <name evidence="5" type="ORF">K7432_007622</name>
</gene>